<dbReference type="InterPro" id="IPR052196">
    <property type="entry name" value="Bact_Kbp"/>
</dbReference>
<evidence type="ECO:0000256" key="2">
    <source>
        <dbReference type="SAM" id="Phobius"/>
    </source>
</evidence>
<keyword evidence="2" id="KW-0472">Membrane</keyword>
<keyword evidence="2" id="KW-1133">Transmembrane helix</keyword>
<dbReference type="AlphaFoldDB" id="A0A0B5E1F5"/>
<gene>
    <name evidence="4" type="ORF">P73_2515</name>
</gene>
<feature type="region of interest" description="Disordered" evidence="1">
    <location>
        <begin position="161"/>
        <end position="195"/>
    </location>
</feature>
<feature type="domain" description="LysM" evidence="3">
    <location>
        <begin position="358"/>
        <end position="407"/>
    </location>
</feature>
<protein>
    <submittedName>
        <fullName evidence="4">LysM domain-containing protein</fullName>
    </submittedName>
</protein>
<dbReference type="PROSITE" id="PS51782">
    <property type="entry name" value="LYSM"/>
    <property type="match status" value="1"/>
</dbReference>
<dbReference type="KEGG" id="cid:P73_2515"/>
<proteinExistence type="predicted"/>
<reference evidence="4 5" key="1">
    <citation type="journal article" date="2014" name="Int. J. Syst. Evol. Microbiol.">
        <title>Celeribacter indicus sp. nov., a polycyclic aromatic hydrocarbon-degrading bacterium from deep-sea sediment and reclassification of Huaishuia halophila as Celeribacter halophilus comb. nov.</title>
        <authorList>
            <person name="Lai Q."/>
            <person name="Cao J."/>
            <person name="Yuan J."/>
            <person name="Li F."/>
            <person name="Shao Z."/>
        </authorList>
    </citation>
    <scope>NUCLEOTIDE SEQUENCE [LARGE SCALE GENOMIC DNA]</scope>
    <source>
        <strain evidence="4">P73</strain>
    </source>
</reference>
<evidence type="ECO:0000259" key="3">
    <source>
        <dbReference type="PROSITE" id="PS51782"/>
    </source>
</evidence>
<dbReference type="Proteomes" id="UP000031521">
    <property type="component" value="Chromosome"/>
</dbReference>
<dbReference type="RefSeq" id="WP_043869841.1">
    <property type="nucleotide sequence ID" value="NZ_CP004393.1"/>
</dbReference>
<dbReference type="STRING" id="1208324.P73_2515"/>
<dbReference type="Pfam" id="PF01476">
    <property type="entry name" value="LysM"/>
    <property type="match status" value="1"/>
</dbReference>
<dbReference type="EMBL" id="CP004393">
    <property type="protein sequence ID" value="AJE47230.1"/>
    <property type="molecule type" value="Genomic_DNA"/>
</dbReference>
<dbReference type="PANTHER" id="PTHR34700:SF4">
    <property type="entry name" value="PHAGE-LIKE ELEMENT PBSX PROTEIN XKDP"/>
    <property type="match status" value="1"/>
</dbReference>
<name>A0A0B5E1F5_9RHOB</name>
<sequence length="410" mass="41816">MTEARTHLRPLAVVSAVVLIAAIGATLWRFAPGAGDRAQGGADATAQLAAPTLTDTAPDATPSPDGDAVAATGPADGAYPAFDLVRIPPDGLATVAGRAAPMAHVDILVDGEKVAETEADARGEFVALFDLEPSGEAREMRIETEVGGIRQAAEESILIGPATPSTRTGEREVAQGTAPDGTEDAGGDPSGGEAGVAAEAGAAVADAILRQAESALPATAEAPATVLRADDAGVAVLQQPGTRSGELRVDAVTYDPEGRVFVSGRAGAGVALRIYLDNGFLTAAEADEDGQWREELAGIAPGRYTLRVDQIGGGGDVLARAELPFQREDVAVLAELTGTSPSAAGSGEGGQGAGSRIASVTVQPGNTLWGIATSRYGEGYLYARVFDANRDQIRDPDLIYPGQIFVLPEE</sequence>
<dbReference type="InterPro" id="IPR036779">
    <property type="entry name" value="LysM_dom_sf"/>
</dbReference>
<dbReference type="OrthoDB" id="370541at2"/>
<dbReference type="HOGENOM" id="CLU_025322_1_1_5"/>
<dbReference type="SMART" id="SM00257">
    <property type="entry name" value="LysM"/>
    <property type="match status" value="1"/>
</dbReference>
<dbReference type="InterPro" id="IPR018392">
    <property type="entry name" value="LysM"/>
</dbReference>
<dbReference type="CDD" id="cd00118">
    <property type="entry name" value="LysM"/>
    <property type="match status" value="1"/>
</dbReference>
<keyword evidence="5" id="KW-1185">Reference proteome</keyword>
<dbReference type="Gene3D" id="3.10.350.10">
    <property type="entry name" value="LysM domain"/>
    <property type="match status" value="1"/>
</dbReference>
<dbReference type="PANTHER" id="PTHR34700">
    <property type="entry name" value="POTASSIUM BINDING PROTEIN KBP"/>
    <property type="match status" value="1"/>
</dbReference>
<organism evidence="4 5">
    <name type="scientific">Celeribacter indicus</name>
    <dbReference type="NCBI Taxonomy" id="1208324"/>
    <lineage>
        <taxon>Bacteria</taxon>
        <taxon>Pseudomonadati</taxon>
        <taxon>Pseudomonadota</taxon>
        <taxon>Alphaproteobacteria</taxon>
        <taxon>Rhodobacterales</taxon>
        <taxon>Roseobacteraceae</taxon>
        <taxon>Celeribacter</taxon>
    </lineage>
</organism>
<accession>A0A0B5E1F5</accession>
<evidence type="ECO:0000313" key="5">
    <source>
        <dbReference type="Proteomes" id="UP000031521"/>
    </source>
</evidence>
<feature type="transmembrane region" description="Helical" evidence="2">
    <location>
        <begin position="12"/>
        <end position="31"/>
    </location>
</feature>
<evidence type="ECO:0000256" key="1">
    <source>
        <dbReference type="SAM" id="MobiDB-lite"/>
    </source>
</evidence>
<keyword evidence="2" id="KW-0812">Transmembrane</keyword>
<evidence type="ECO:0000313" key="4">
    <source>
        <dbReference type="EMBL" id="AJE47230.1"/>
    </source>
</evidence>